<dbReference type="AlphaFoldDB" id="A0A937LMY1"/>
<reference evidence="2" key="1">
    <citation type="submission" date="2020-10" db="EMBL/GenBank/DDBJ databases">
        <title>Microbiome of the Black Sea water column analyzed by genome centric metagenomics.</title>
        <authorList>
            <person name="Cabello-Yeves P.J."/>
            <person name="Callieri C."/>
            <person name="Picazo A."/>
            <person name="Mehrshad M."/>
            <person name="Haro-Moreno J.M."/>
            <person name="Roda-Garcia J."/>
            <person name="Dzembekova N."/>
            <person name="Slabakova V."/>
            <person name="Slabakova N."/>
            <person name="Moncheva S."/>
            <person name="Rodriguez-Valera F."/>
        </authorList>
    </citation>
    <scope>NUCLEOTIDE SEQUENCE</scope>
    <source>
        <strain evidence="2">BS307-5m-G47</strain>
    </source>
</reference>
<gene>
    <name evidence="2" type="ORF">ISQ61_01310</name>
</gene>
<name>A0A937LMY1_9GAMM</name>
<proteinExistence type="predicted"/>
<dbReference type="GO" id="GO:0006646">
    <property type="term" value="P:phosphatidylethanolamine biosynthetic process"/>
    <property type="evidence" value="ECO:0007669"/>
    <property type="project" value="TreeGrafter"/>
</dbReference>
<protein>
    <submittedName>
        <fullName evidence="2">Phosphotransferase</fullName>
    </submittedName>
</protein>
<dbReference type="PANTHER" id="PTHR22603:SF66">
    <property type="entry name" value="ETHANOLAMINE KINASE"/>
    <property type="match status" value="1"/>
</dbReference>
<evidence type="ECO:0000313" key="2">
    <source>
        <dbReference type="EMBL" id="MBL6819866.1"/>
    </source>
</evidence>
<dbReference type="GO" id="GO:0004305">
    <property type="term" value="F:ethanolamine kinase activity"/>
    <property type="evidence" value="ECO:0007669"/>
    <property type="project" value="TreeGrafter"/>
</dbReference>
<dbReference type="InterPro" id="IPR011009">
    <property type="entry name" value="Kinase-like_dom_sf"/>
</dbReference>
<evidence type="ECO:0000313" key="3">
    <source>
        <dbReference type="Proteomes" id="UP000704935"/>
    </source>
</evidence>
<dbReference type="SUPFAM" id="SSF56112">
    <property type="entry name" value="Protein kinase-like (PK-like)"/>
    <property type="match status" value="1"/>
</dbReference>
<organism evidence="2 3">
    <name type="scientific">SAR86 cluster bacterium</name>
    <dbReference type="NCBI Taxonomy" id="2030880"/>
    <lineage>
        <taxon>Bacteria</taxon>
        <taxon>Pseudomonadati</taxon>
        <taxon>Pseudomonadota</taxon>
        <taxon>Gammaproteobacteria</taxon>
        <taxon>SAR86 cluster</taxon>
    </lineage>
</organism>
<feature type="domain" description="Aminoglycoside phosphotransferase" evidence="1">
    <location>
        <begin position="34"/>
        <end position="201"/>
    </location>
</feature>
<dbReference type="PANTHER" id="PTHR22603">
    <property type="entry name" value="CHOLINE/ETHANOALAMINE KINASE"/>
    <property type="match status" value="1"/>
</dbReference>
<dbReference type="Proteomes" id="UP000704935">
    <property type="component" value="Unassembled WGS sequence"/>
</dbReference>
<sequence>MINLGKFKRDLTIIGILQKTKFSEVYTCRFHNMDAILKFKKHNLFENNIDLEQSIHRKLAPYNLTPKFLDHDKEANLVIYEKIDGTSMAPHPNKKILYDIALKLQDLHSTKIDNYEYELFEEKIEKYFLTIGEQTLDSVSKNAKSFIKKVTADKSKLVFCHNDLNLSNIIYTDNIYFIDWDYAGLNHPYYDIATLLNALDLSQDEEKYFLNSYTGTHNAMDLDVLDSFKKLALYVEYLWIVATASNEDDKYRDRYLELKKRLQ</sequence>
<dbReference type="InterPro" id="IPR002575">
    <property type="entry name" value="Aminoglycoside_PTrfase"/>
</dbReference>
<dbReference type="Pfam" id="PF01636">
    <property type="entry name" value="APH"/>
    <property type="match status" value="1"/>
</dbReference>
<dbReference type="Gene3D" id="3.90.1200.10">
    <property type="match status" value="1"/>
</dbReference>
<comment type="caution">
    <text evidence="2">The sequence shown here is derived from an EMBL/GenBank/DDBJ whole genome shotgun (WGS) entry which is preliminary data.</text>
</comment>
<evidence type="ECO:0000259" key="1">
    <source>
        <dbReference type="Pfam" id="PF01636"/>
    </source>
</evidence>
<accession>A0A937LMY1</accession>
<dbReference type="EMBL" id="JADHQA010000003">
    <property type="protein sequence ID" value="MBL6819866.1"/>
    <property type="molecule type" value="Genomic_DNA"/>
</dbReference>
<dbReference type="GO" id="GO:0005737">
    <property type="term" value="C:cytoplasm"/>
    <property type="evidence" value="ECO:0007669"/>
    <property type="project" value="TreeGrafter"/>
</dbReference>